<dbReference type="PROSITE" id="PS00893">
    <property type="entry name" value="NUDIX_BOX"/>
    <property type="match status" value="1"/>
</dbReference>
<dbReference type="CDD" id="cd24155">
    <property type="entry name" value="NUDIX_ADPRase"/>
    <property type="match status" value="1"/>
</dbReference>
<evidence type="ECO:0000313" key="14">
    <source>
        <dbReference type="EMBL" id="MCB5410254.1"/>
    </source>
</evidence>
<evidence type="ECO:0000256" key="4">
    <source>
        <dbReference type="ARBA" id="ARBA00013297"/>
    </source>
</evidence>
<organism evidence="14 15">
    <name type="scientific">Pseudogemmobacter faecipullorum</name>
    <dbReference type="NCBI Taxonomy" id="2755041"/>
    <lineage>
        <taxon>Bacteria</taxon>
        <taxon>Pseudomonadati</taxon>
        <taxon>Pseudomonadota</taxon>
        <taxon>Alphaproteobacteria</taxon>
        <taxon>Rhodobacterales</taxon>
        <taxon>Paracoccaceae</taxon>
        <taxon>Pseudogemmobacter</taxon>
    </lineage>
</organism>
<dbReference type="EC" id="3.6.1.13" evidence="3"/>
<dbReference type="Gene3D" id="3.90.79.10">
    <property type="entry name" value="Nucleoside Triphosphate Pyrophosphohydrolase"/>
    <property type="match status" value="1"/>
</dbReference>
<reference evidence="14 15" key="1">
    <citation type="submission" date="2020-07" db="EMBL/GenBank/DDBJ databases">
        <title>Pseudogemmobacter sp. nov., isolated from poultry manure in Taiwan.</title>
        <authorList>
            <person name="Lin S.-Y."/>
            <person name="Tang Y.-S."/>
            <person name="Young C.-C."/>
        </authorList>
    </citation>
    <scope>NUCLEOTIDE SEQUENCE [LARGE SCALE GENOMIC DNA]</scope>
    <source>
        <strain evidence="14 15">CC-YST710</strain>
    </source>
</reference>
<evidence type="ECO:0000259" key="13">
    <source>
        <dbReference type="PROSITE" id="PS51462"/>
    </source>
</evidence>
<dbReference type="InterPro" id="IPR004385">
    <property type="entry name" value="NDP_pyrophosphatase"/>
</dbReference>
<dbReference type="PANTHER" id="PTHR11839:SF5">
    <property type="entry name" value="ADP-RIBOSE PYROPHOSPHATASE"/>
    <property type="match status" value="1"/>
</dbReference>
<comment type="cofactor">
    <cofactor evidence="1">
        <name>Mg(2+)</name>
        <dbReference type="ChEBI" id="CHEBI:18420"/>
    </cofactor>
</comment>
<comment type="similarity">
    <text evidence="2">Belongs to the Nudix hydrolase family. NudF subfamily.</text>
</comment>
<evidence type="ECO:0000256" key="5">
    <source>
        <dbReference type="ARBA" id="ARBA00022723"/>
    </source>
</evidence>
<gene>
    <name evidence="14" type="ORF">H0485_09615</name>
</gene>
<dbReference type="PROSITE" id="PS51462">
    <property type="entry name" value="NUDIX"/>
    <property type="match status" value="1"/>
</dbReference>
<proteinExistence type="inferred from homology"/>
<feature type="domain" description="Nudix hydrolase" evidence="13">
    <location>
        <begin position="137"/>
        <end position="282"/>
    </location>
</feature>
<dbReference type="RefSeq" id="WP_226935155.1">
    <property type="nucleotide sequence ID" value="NZ_JACDXX010000007.1"/>
</dbReference>
<dbReference type="InterPro" id="IPR000086">
    <property type="entry name" value="NUDIX_hydrolase_dom"/>
</dbReference>
<comment type="function">
    <text evidence="8">Acts on ADP-mannose and ADP-glucose as well as ADP-ribose. Prevents glycogen biosynthesis. The reaction catalyzed by this enzyme is a limiting step of the gluconeogenic process.</text>
</comment>
<evidence type="ECO:0000256" key="11">
    <source>
        <dbReference type="ARBA" id="ARBA00033056"/>
    </source>
</evidence>
<dbReference type="EMBL" id="JACDXX010000007">
    <property type="protein sequence ID" value="MCB5410254.1"/>
    <property type="molecule type" value="Genomic_DNA"/>
</dbReference>
<protein>
    <recommendedName>
        <fullName evidence="4">ADP-ribose pyrophosphatase</fullName>
        <ecNumber evidence="3">3.6.1.13</ecNumber>
    </recommendedName>
    <alternativeName>
        <fullName evidence="9">ADP-ribose diphosphatase</fullName>
    </alternativeName>
    <alternativeName>
        <fullName evidence="11">ADP-ribose phosphohydrolase</fullName>
    </alternativeName>
    <alternativeName>
        <fullName evidence="10">Adenosine diphosphoribose pyrophosphatase</fullName>
    </alternativeName>
</protein>
<accession>A0ABS8CLH7</accession>
<dbReference type="Proteomes" id="UP001198571">
    <property type="component" value="Unassembled WGS sequence"/>
</dbReference>
<evidence type="ECO:0000256" key="7">
    <source>
        <dbReference type="ARBA" id="ARBA00022842"/>
    </source>
</evidence>
<dbReference type="Pfam" id="PF00293">
    <property type="entry name" value="NUDIX"/>
    <property type="match status" value="1"/>
</dbReference>
<evidence type="ECO:0000256" key="8">
    <source>
        <dbReference type="ARBA" id="ARBA00025164"/>
    </source>
</evidence>
<evidence type="ECO:0000256" key="6">
    <source>
        <dbReference type="ARBA" id="ARBA00022801"/>
    </source>
</evidence>
<evidence type="ECO:0000256" key="9">
    <source>
        <dbReference type="ARBA" id="ARBA00030162"/>
    </source>
</evidence>
<evidence type="ECO:0000256" key="12">
    <source>
        <dbReference type="ARBA" id="ARBA00049546"/>
    </source>
</evidence>
<evidence type="ECO:0000313" key="15">
    <source>
        <dbReference type="Proteomes" id="UP001198571"/>
    </source>
</evidence>
<dbReference type="PANTHER" id="PTHR11839">
    <property type="entry name" value="UDP/ADP-SUGAR PYROPHOSPHATASE"/>
    <property type="match status" value="1"/>
</dbReference>
<evidence type="ECO:0000256" key="2">
    <source>
        <dbReference type="ARBA" id="ARBA00007482"/>
    </source>
</evidence>
<comment type="catalytic activity">
    <reaction evidence="12">
        <text>ADP-D-ribose + H2O = D-ribose 5-phosphate + AMP + 2 H(+)</text>
        <dbReference type="Rhea" id="RHEA:10412"/>
        <dbReference type="ChEBI" id="CHEBI:15377"/>
        <dbReference type="ChEBI" id="CHEBI:15378"/>
        <dbReference type="ChEBI" id="CHEBI:57967"/>
        <dbReference type="ChEBI" id="CHEBI:78346"/>
        <dbReference type="ChEBI" id="CHEBI:456215"/>
        <dbReference type="EC" id="3.6.1.13"/>
    </reaction>
</comment>
<dbReference type="NCBIfam" id="TIGR00052">
    <property type="entry name" value="nudix-type nucleoside diphosphatase, YffH/AdpP family"/>
    <property type="match status" value="1"/>
</dbReference>
<evidence type="ECO:0000256" key="10">
    <source>
        <dbReference type="ARBA" id="ARBA00030308"/>
    </source>
</evidence>
<keyword evidence="15" id="KW-1185">Reference proteome</keyword>
<evidence type="ECO:0000256" key="3">
    <source>
        <dbReference type="ARBA" id="ARBA00012453"/>
    </source>
</evidence>
<keyword evidence="6" id="KW-0378">Hydrolase</keyword>
<sequence>MTTDQTGADPRLPDPELAALLQDSAARSFWAAVTQGRVAADPALERQLAREILALQGDYPAQTVARCYGSLLQRAGSALRARARDGLSPANGPEAALVEIAQAQQPFRGYFAVDQIDLQHRRFDGTLSAPLRREVFVSGDAVTVLPYDPLRDRLLLVEQFRPGPLARGEQRPWLIEAVAGRIDPGESPEQAARREAAEEAGLSLTSLLPVAEYYPSPGVMSEYLWSYLALTDLPDLQGGVFGLAAEGEDIRSHIVSFDQAMAWQRAGRLANAPLILTLFWLAAERARLRADFAQA</sequence>
<evidence type="ECO:0000256" key="1">
    <source>
        <dbReference type="ARBA" id="ARBA00001946"/>
    </source>
</evidence>
<dbReference type="InterPro" id="IPR020084">
    <property type="entry name" value="NUDIX_hydrolase_CS"/>
</dbReference>
<dbReference type="InterPro" id="IPR015797">
    <property type="entry name" value="NUDIX_hydrolase-like_dom_sf"/>
</dbReference>
<name>A0ABS8CLH7_9RHOB</name>
<keyword evidence="5" id="KW-0479">Metal-binding</keyword>
<dbReference type="SUPFAM" id="SSF55811">
    <property type="entry name" value="Nudix"/>
    <property type="match status" value="1"/>
</dbReference>
<keyword evidence="7" id="KW-0460">Magnesium</keyword>
<comment type="caution">
    <text evidence="14">The sequence shown here is derived from an EMBL/GenBank/DDBJ whole genome shotgun (WGS) entry which is preliminary data.</text>
</comment>